<dbReference type="SUPFAM" id="SSF53474">
    <property type="entry name" value="alpha/beta-Hydrolases"/>
    <property type="match status" value="1"/>
</dbReference>
<sequence length="592" mass="63534">MGLTLADIERWDASTLREVATALGKRGASANDVRSGLTKLPLIESWQGGGGDAARASLDKLSAYLASHGEEMARVSSATRSSADEIEGVKSALHRIYEDARNEGFSIDPVSGEVTATDQSKVGDPVYALQQADLEVRIKDLLVAADEADDGLAKAITDAGGHSAGTDPPDVRDALAKPVPDDPNQFHDFWEGLTPEERDALYQRDPTIANHNGMPGVDQDYYNRQTLDRELPRAQAAQDRVDALKAQHPDWADGKNIPPPNEPGAIFADRPKYEAWQRELNDAQNGAKYLPDLQAIDRAVRDNPERKLMLLDTKSGQQVHAAIAVGDPDTADHVSVTAPGLNSSVHGSIEGMANEAMNMRKEALDQLDLAKRSDETVAAIAWVGYDMPQVPGWDQLGASAEGFWDVSHDDMARAGAHDLAGFYDGLDAARQGPLDLTAIGHSYGSLTTGLALQESGDHGVDNVLFYGSPGIEASTPQDLHMQPGHVFAMEAPDDPIQKVYDTRAIMQGFPILGTYLNNEFGDFGPNPATNPNFTQLSTAPTTLPMPDGRTLEGVSGPHAHSQYPQMGDSQQLRITGYNIAAVVAGTTPIPDK</sequence>
<dbReference type="InterPro" id="IPR010427">
    <property type="entry name" value="DUF1023"/>
</dbReference>
<evidence type="ECO:0000313" key="4">
    <source>
        <dbReference type="Proteomes" id="UP000193564"/>
    </source>
</evidence>
<dbReference type="Gene3D" id="1.20.1260.20">
    <property type="entry name" value="PPE superfamily"/>
    <property type="match status" value="1"/>
</dbReference>
<protein>
    <submittedName>
        <fullName evidence="2">Alpha/beta hydrolase</fullName>
    </submittedName>
</protein>
<reference evidence="2" key="3">
    <citation type="submission" date="2020-02" db="EMBL/GenBank/DDBJ databases">
        <authorList>
            <person name="Matsumoto Y."/>
            <person name="Motooka D."/>
            <person name="Nakamura S."/>
        </authorList>
    </citation>
    <scope>NUCLEOTIDE SEQUENCE</scope>
    <source>
        <strain evidence="2">JCM 12405</strain>
    </source>
</reference>
<keyword evidence="2" id="KW-0378">Hydrolase</keyword>
<dbReference type="InterPro" id="IPR038332">
    <property type="entry name" value="PPE_sf"/>
</dbReference>
<dbReference type="InterPro" id="IPR029058">
    <property type="entry name" value="AB_hydrolase_fold"/>
</dbReference>
<evidence type="ECO:0000313" key="3">
    <source>
        <dbReference type="EMBL" id="ORV39348.1"/>
    </source>
</evidence>
<dbReference type="STRING" id="126673.AWC01_00255"/>
<proteinExistence type="predicted"/>
<feature type="domain" description="DUF1023" evidence="1">
    <location>
        <begin position="317"/>
        <end position="499"/>
    </location>
</feature>
<organism evidence="3 4">
    <name type="scientific">Mycolicibacterium doricum</name>
    <dbReference type="NCBI Taxonomy" id="126673"/>
    <lineage>
        <taxon>Bacteria</taxon>
        <taxon>Bacillati</taxon>
        <taxon>Actinomycetota</taxon>
        <taxon>Actinomycetes</taxon>
        <taxon>Mycobacteriales</taxon>
        <taxon>Mycobacteriaceae</taxon>
        <taxon>Mycolicibacterium</taxon>
    </lineage>
</organism>
<dbReference type="RefSeq" id="WP_085191671.1">
    <property type="nucleotide sequence ID" value="NZ_AP022605.1"/>
</dbReference>
<evidence type="ECO:0000313" key="2">
    <source>
        <dbReference type="EMBL" id="BBZ09609.1"/>
    </source>
</evidence>
<evidence type="ECO:0000313" key="5">
    <source>
        <dbReference type="Proteomes" id="UP000467201"/>
    </source>
</evidence>
<dbReference type="OrthoDB" id="5969911at2"/>
<gene>
    <name evidence="3" type="ORF">AWC01_00255</name>
    <name evidence="2" type="ORF">MDOR_37780</name>
</gene>
<keyword evidence="4" id="KW-1185">Reference proteome</keyword>
<dbReference type="Pfam" id="PF06259">
    <property type="entry name" value="Abhydrolase_8"/>
    <property type="match status" value="1"/>
</dbReference>
<reference evidence="2 5" key="2">
    <citation type="journal article" date="2019" name="Emerg. Microbes Infect.">
        <title>Comprehensive subspecies identification of 175 nontuberculous mycobacteria species based on 7547 genomic profiles.</title>
        <authorList>
            <person name="Matsumoto Y."/>
            <person name="Kinjo T."/>
            <person name="Motooka D."/>
            <person name="Nabeya D."/>
            <person name="Jung N."/>
            <person name="Uechi K."/>
            <person name="Horii T."/>
            <person name="Iida T."/>
            <person name="Fujita J."/>
            <person name="Nakamura S."/>
        </authorList>
    </citation>
    <scope>NUCLEOTIDE SEQUENCE [LARGE SCALE GENOMIC DNA]</scope>
    <source>
        <strain evidence="2 5">JCM 12405</strain>
    </source>
</reference>
<dbReference type="Proteomes" id="UP000467201">
    <property type="component" value="Chromosome"/>
</dbReference>
<evidence type="ECO:0000259" key="1">
    <source>
        <dbReference type="Pfam" id="PF06259"/>
    </source>
</evidence>
<dbReference type="EMBL" id="LQOS01000034">
    <property type="protein sequence ID" value="ORV39348.1"/>
    <property type="molecule type" value="Genomic_DNA"/>
</dbReference>
<accession>A0A1X1T4D5</accession>
<dbReference type="Proteomes" id="UP000193564">
    <property type="component" value="Unassembled WGS sequence"/>
</dbReference>
<reference evidence="3 4" key="1">
    <citation type="submission" date="2016-01" db="EMBL/GenBank/DDBJ databases">
        <title>The new phylogeny of the genus Mycobacterium.</title>
        <authorList>
            <person name="Tarcisio F."/>
            <person name="Conor M."/>
            <person name="Antonella G."/>
            <person name="Elisabetta G."/>
            <person name="Giulia F.S."/>
            <person name="Sara T."/>
            <person name="Anna F."/>
            <person name="Clotilde B."/>
            <person name="Roberto B."/>
            <person name="Veronica D.S."/>
            <person name="Fabio R."/>
            <person name="Monica P."/>
            <person name="Olivier J."/>
            <person name="Enrico T."/>
            <person name="Nicola S."/>
        </authorList>
    </citation>
    <scope>NUCLEOTIDE SEQUENCE [LARGE SCALE GENOMIC DNA]</scope>
    <source>
        <strain evidence="3 4">DSM 44339</strain>
    </source>
</reference>
<dbReference type="EMBL" id="AP022605">
    <property type="protein sequence ID" value="BBZ09609.1"/>
    <property type="molecule type" value="Genomic_DNA"/>
</dbReference>
<dbReference type="AlphaFoldDB" id="A0A1X1T4D5"/>
<dbReference type="GO" id="GO:0016787">
    <property type="term" value="F:hydrolase activity"/>
    <property type="evidence" value="ECO:0007669"/>
    <property type="project" value="UniProtKB-KW"/>
</dbReference>
<name>A0A1X1T4D5_9MYCO</name>
<dbReference type="KEGG" id="mdr:MDOR_37780"/>